<evidence type="ECO:0000256" key="6">
    <source>
        <dbReference type="SAM" id="Phobius"/>
    </source>
</evidence>
<evidence type="ECO:0000256" key="4">
    <source>
        <dbReference type="ARBA" id="ARBA00022989"/>
    </source>
</evidence>
<dbReference type="InterPro" id="IPR025405">
    <property type="entry name" value="DUF4131"/>
</dbReference>
<feature type="transmembrane region" description="Helical" evidence="6">
    <location>
        <begin position="363"/>
        <end position="386"/>
    </location>
</feature>
<evidence type="ECO:0000256" key="2">
    <source>
        <dbReference type="ARBA" id="ARBA00022475"/>
    </source>
</evidence>
<evidence type="ECO:0000256" key="5">
    <source>
        <dbReference type="ARBA" id="ARBA00023136"/>
    </source>
</evidence>
<feature type="domain" description="ComEC/Rec2-related protein" evidence="7">
    <location>
        <begin position="245"/>
        <end position="416"/>
    </location>
</feature>
<keyword evidence="5 6" id="KW-0472">Membrane</keyword>
<proteinExistence type="predicted"/>
<dbReference type="Pfam" id="PF13567">
    <property type="entry name" value="DUF4131"/>
    <property type="match status" value="1"/>
</dbReference>
<name>A0A831SSY4_PROAE</name>
<reference evidence="9" key="1">
    <citation type="journal article" date="2020" name="mSystems">
        <title>Genome- and Community-Level Interaction Insights into Carbon Utilization and Element Cycling Functions of Hydrothermarchaeota in Hydrothermal Sediment.</title>
        <authorList>
            <person name="Zhou Z."/>
            <person name="Liu Y."/>
            <person name="Xu W."/>
            <person name="Pan J."/>
            <person name="Luo Z.H."/>
            <person name="Li M."/>
        </authorList>
    </citation>
    <scope>NUCLEOTIDE SEQUENCE [LARGE SCALE GENOMIC DNA]</scope>
    <source>
        <strain evidence="9">SpSt-1181</strain>
    </source>
</reference>
<organism evidence="9">
    <name type="scientific">Prosthecochloris aestuarii</name>
    <dbReference type="NCBI Taxonomy" id="1102"/>
    <lineage>
        <taxon>Bacteria</taxon>
        <taxon>Pseudomonadati</taxon>
        <taxon>Chlorobiota</taxon>
        <taxon>Chlorobiia</taxon>
        <taxon>Chlorobiales</taxon>
        <taxon>Chlorobiaceae</taxon>
        <taxon>Prosthecochloris</taxon>
    </lineage>
</organism>
<dbReference type="InterPro" id="IPR052159">
    <property type="entry name" value="Competence_DNA_uptake"/>
</dbReference>
<feature type="transmembrane region" description="Helical" evidence="6">
    <location>
        <begin position="9"/>
        <end position="27"/>
    </location>
</feature>
<evidence type="ECO:0000313" key="9">
    <source>
        <dbReference type="EMBL" id="HED31187.1"/>
    </source>
</evidence>
<gene>
    <name evidence="9" type="ORF">ENN50_05810</name>
</gene>
<dbReference type="GO" id="GO:0005886">
    <property type="term" value="C:plasma membrane"/>
    <property type="evidence" value="ECO:0007669"/>
    <property type="project" value="UniProtKB-SubCell"/>
</dbReference>
<feature type="transmembrane region" description="Helical" evidence="6">
    <location>
        <begin position="296"/>
        <end position="313"/>
    </location>
</feature>
<evidence type="ECO:0000259" key="7">
    <source>
        <dbReference type="Pfam" id="PF03772"/>
    </source>
</evidence>
<feature type="transmembrane region" description="Helical" evidence="6">
    <location>
        <begin position="66"/>
        <end position="84"/>
    </location>
</feature>
<protein>
    <submittedName>
        <fullName evidence="9">ComEC family competence protein</fullName>
    </submittedName>
</protein>
<comment type="subcellular location">
    <subcellularLocation>
        <location evidence="1">Cell membrane</location>
        <topology evidence="1">Multi-pass membrane protein</topology>
    </subcellularLocation>
</comment>
<feature type="transmembrane region" description="Helical" evidence="6">
    <location>
        <begin position="269"/>
        <end position="290"/>
    </location>
</feature>
<dbReference type="NCBIfam" id="TIGR00360">
    <property type="entry name" value="ComEC_N-term"/>
    <property type="match status" value="1"/>
</dbReference>
<dbReference type="EMBL" id="DSBW01000131">
    <property type="protein sequence ID" value="HED31187.1"/>
    <property type="molecule type" value="Genomic_DNA"/>
</dbReference>
<feature type="transmembrane region" description="Helical" evidence="6">
    <location>
        <begin position="33"/>
        <end position="54"/>
    </location>
</feature>
<evidence type="ECO:0000256" key="1">
    <source>
        <dbReference type="ARBA" id="ARBA00004651"/>
    </source>
</evidence>
<evidence type="ECO:0000256" key="3">
    <source>
        <dbReference type="ARBA" id="ARBA00022692"/>
    </source>
</evidence>
<dbReference type="PANTHER" id="PTHR30619:SF7">
    <property type="entry name" value="BETA-LACTAMASE DOMAIN PROTEIN"/>
    <property type="match status" value="1"/>
</dbReference>
<dbReference type="Pfam" id="PF03772">
    <property type="entry name" value="Competence"/>
    <property type="match status" value="1"/>
</dbReference>
<feature type="non-terminal residue" evidence="9">
    <location>
        <position position="418"/>
    </location>
</feature>
<dbReference type="AlphaFoldDB" id="A0A831SSY4"/>
<dbReference type="PANTHER" id="PTHR30619">
    <property type="entry name" value="DNA INTERNALIZATION/COMPETENCE PROTEIN COMEC/REC2"/>
    <property type="match status" value="1"/>
</dbReference>
<sequence>MFSMLASYPALRLLCIVCPAIVSGVYFDVALHFWLYAGLGVFFAMCAGLIVNVVSKPRRDAPFSSVVVLYGLLMFCGFAAWSSYSYRYVSGDTVLRYLGKDVLVYGNVITKPGRSAAGFSWVVDVEQVFDGERYIPASGKLQVFLRSDPAMRPAVSTGDRIWVKGRPELISPPRNPGDFDAREYYRMSGIWASMYLYGPWMMVNSGPGSDSRFLVSVVRPLQEFLQESMDMLISGEDERNFFYGLVLGERDMIDEGTYEHFRRTATAHVLAISGLHVGLIVLLVLIVLQRLRTTSAGRWVVFGLVAFMLLVYCQVTGNAPSVRRASVMTVILLGGYAMGRKIYPLNSLAAADLLMLSLHPLELYQAGFLMTNAAVASILLVFPLLARISVSWKGRSASLRTAIWNSLGITIAATAGVA</sequence>
<dbReference type="InterPro" id="IPR004477">
    <property type="entry name" value="ComEC_N"/>
</dbReference>
<keyword evidence="2" id="KW-1003">Cell membrane</keyword>
<keyword evidence="3 6" id="KW-0812">Transmembrane</keyword>
<comment type="caution">
    <text evidence="9">The sequence shown here is derived from an EMBL/GenBank/DDBJ whole genome shotgun (WGS) entry which is preliminary data.</text>
</comment>
<keyword evidence="4 6" id="KW-1133">Transmembrane helix</keyword>
<accession>A0A831SSY4</accession>
<feature type="domain" description="DUF4131" evidence="8">
    <location>
        <begin position="32"/>
        <end position="200"/>
    </location>
</feature>
<dbReference type="Proteomes" id="UP000886335">
    <property type="component" value="Unassembled WGS sequence"/>
</dbReference>
<evidence type="ECO:0000259" key="8">
    <source>
        <dbReference type="Pfam" id="PF13567"/>
    </source>
</evidence>